<sequence length="137" mass="16968">MTFVIIHFNIYFIRFIFIYNTKYIIHIISFYIYICFLHLYNHCDRLYKNINYKKIVLLPQHFILLGELSHENITNHKHKNNELREYKKKELKKNTRRINILPMTKRKQKSPDVTKKENTGKKIFLNMKYKNMIKKEK</sequence>
<evidence type="ECO:0000313" key="2">
    <source>
        <dbReference type="EMBL" id="KOB87519.1"/>
    </source>
</evidence>
<dbReference type="OMA" id="RINILPM"/>
<dbReference type="AlphaFoldDB" id="A0A0L7M3W0"/>
<dbReference type="EMBL" id="DS016577">
    <property type="protein sequence ID" value="KOB87519.1"/>
    <property type="molecule type" value="Genomic_DNA"/>
</dbReference>
<evidence type="ECO:0000256" key="1">
    <source>
        <dbReference type="SAM" id="Phobius"/>
    </source>
</evidence>
<dbReference type="KEGG" id="pfd:PFDG_05532"/>
<reference evidence="3" key="1">
    <citation type="submission" date="2006-09" db="EMBL/GenBank/DDBJ databases">
        <title>Annotation of Plasmodium falciparum Dd2.</title>
        <authorList>
            <consortium name="The Broad Institute Genome Sequencing Platform"/>
            <person name="Volkman S.K."/>
            <person name="Neafsey D.E."/>
            <person name="Dash A.P."/>
            <person name="Chitnis C.E."/>
            <person name="Hartl D.L."/>
            <person name="Young S.K."/>
            <person name="Zeng Q."/>
            <person name="Koehrsen M."/>
            <person name="Alvarado L."/>
            <person name="Berlin A."/>
            <person name="Borenstein D."/>
            <person name="Chapman S.B."/>
            <person name="Chen Z."/>
            <person name="Engels R."/>
            <person name="Freedman E."/>
            <person name="Gellesch M."/>
            <person name="Goldberg J."/>
            <person name="Griggs A."/>
            <person name="Gujja S."/>
            <person name="Heilman E.R."/>
            <person name="Heiman D.I."/>
            <person name="Howarth C."/>
            <person name="Jen D."/>
            <person name="Larson L."/>
            <person name="Mehta T."/>
            <person name="Neiman D."/>
            <person name="Park D."/>
            <person name="Pearson M."/>
            <person name="Roberts A."/>
            <person name="Saif S."/>
            <person name="Shea T."/>
            <person name="Shenoy N."/>
            <person name="Sisk P."/>
            <person name="Stolte C."/>
            <person name="Sykes S."/>
            <person name="Walk T."/>
            <person name="White J."/>
            <person name="Yandava C."/>
            <person name="Haas B."/>
            <person name="Henn M.R."/>
            <person name="Nusbaum C."/>
            <person name="Birren B."/>
        </authorList>
    </citation>
    <scope>NUCLEOTIDE SEQUENCE [LARGE SCALE GENOMIC DNA]</scope>
</reference>
<proteinExistence type="predicted"/>
<evidence type="ECO:0000313" key="3">
    <source>
        <dbReference type="Proteomes" id="UP000054282"/>
    </source>
</evidence>
<gene>
    <name evidence="2" type="ORF">PFDG_05532</name>
</gene>
<dbReference type="Proteomes" id="UP000054282">
    <property type="component" value="Unassembled WGS sequence"/>
</dbReference>
<keyword evidence="1" id="KW-0472">Membrane</keyword>
<keyword evidence="1" id="KW-1133">Transmembrane helix</keyword>
<reference evidence="3" key="2">
    <citation type="submission" date="2006-09" db="EMBL/GenBank/DDBJ databases">
        <title>The genome sequence of Plasmodium falciparum Dd2.</title>
        <authorList>
            <consortium name="The Broad Institute Genome Sequencing Platform"/>
            <person name="Birren B."/>
            <person name="Lander E."/>
            <person name="Galagan J."/>
            <person name="Nusbaum C."/>
            <person name="Devon K."/>
            <person name="Henn M."/>
            <person name="Jaffe D."/>
            <person name="Butler J."/>
            <person name="Alvarez P."/>
            <person name="Gnerre S."/>
            <person name="Grabherr M."/>
            <person name="Kleber M."/>
            <person name="Mauceli E."/>
            <person name="Brockman W."/>
            <person name="MacCallum I.A."/>
            <person name="Rounsley S."/>
            <person name="Young S."/>
            <person name="LaButti K."/>
            <person name="Pushparaj V."/>
            <person name="DeCaprio D."/>
            <person name="Crawford M."/>
            <person name="Koehrsen M."/>
            <person name="Engels R."/>
            <person name="Montgomery P."/>
            <person name="Pearson M."/>
            <person name="Howarth C."/>
            <person name="Larson L."/>
            <person name="Luoma S."/>
            <person name="White J."/>
            <person name="Kodira C."/>
            <person name="Zeng Q."/>
            <person name="O'Leary S."/>
            <person name="Yandava C."/>
            <person name="Alvarado L."/>
            <person name="Wirth D."/>
            <person name="Volkman S."/>
            <person name="Hartl D."/>
        </authorList>
    </citation>
    <scope>NUCLEOTIDE SEQUENCE [LARGE SCALE GENOMIC DNA]</scope>
</reference>
<organism evidence="2 3">
    <name type="scientific">Plasmodium falciparum (isolate Dd2)</name>
    <dbReference type="NCBI Taxonomy" id="57267"/>
    <lineage>
        <taxon>Eukaryota</taxon>
        <taxon>Sar</taxon>
        <taxon>Alveolata</taxon>
        <taxon>Apicomplexa</taxon>
        <taxon>Aconoidasida</taxon>
        <taxon>Haemosporida</taxon>
        <taxon>Plasmodiidae</taxon>
        <taxon>Plasmodium</taxon>
        <taxon>Plasmodium (Laverania)</taxon>
    </lineage>
</organism>
<keyword evidence="1" id="KW-0812">Transmembrane</keyword>
<accession>A0A0L7M3W0</accession>
<feature type="transmembrane region" description="Helical" evidence="1">
    <location>
        <begin position="23"/>
        <end position="40"/>
    </location>
</feature>
<name>A0A0L7M3W0_PLAF4</name>
<protein>
    <submittedName>
        <fullName evidence="2">Uncharacterized protein</fullName>
    </submittedName>
</protein>